<evidence type="ECO:0008006" key="8">
    <source>
        <dbReference type="Google" id="ProtNLM"/>
    </source>
</evidence>
<dbReference type="RefSeq" id="XP_056050078.1">
    <property type="nucleotide sequence ID" value="XM_056192997.1"/>
</dbReference>
<gene>
    <name evidence="6" type="ORF">LMH87_001684</name>
</gene>
<accession>A0A9W8Q4S9</accession>
<evidence type="ECO:0000256" key="3">
    <source>
        <dbReference type="SAM" id="MobiDB-lite"/>
    </source>
</evidence>
<feature type="compositionally biased region" description="Basic and acidic residues" evidence="3">
    <location>
        <begin position="679"/>
        <end position="688"/>
    </location>
</feature>
<dbReference type="GeneID" id="80888843"/>
<dbReference type="GO" id="GO:0005874">
    <property type="term" value="C:microtubule"/>
    <property type="evidence" value="ECO:0007669"/>
    <property type="project" value="TreeGrafter"/>
</dbReference>
<sequence>MAGLYSAAALSELNSPEAEALHSLMAKLSSCGVGDIVDIPQMIVVGQQAVGKSSVLEAISRVKFPTAAGLCTRFATEIILGRAQEESVNVAIRFHKNEPQPAGVFDESGTSKEDLPALVEEAKKYMGITKDTTGFSRHVLCVKIRGPGHFPLRLVDLPGIFNNEIATQSEKGIEIVNQLVESYMENKNSIILVVVEAKTAVVNHYALAKVKDFDPRRERTLGIITKPDLKLGEHLQREHIQLAKNREPKHILKLGWHVLRNRAEDENGTETRDEIEDAFFKTSPWNSIVEEDRGIHSLRQKLSTVLYNHIRRGLPKVVEDIEANLAKRQTERGQLGVERPKLEDKRVFLADIAEQFQRLVRDAMRGNYADHFFGQLTEPLHRLRADLKCFRRAFDYIMTTRGHNFEIAPFGDEDKETSQVDWTSTTCYASPLWQVRVVNCLIARFHVERVIQYAKFFIEQLFCHIIGQDSEHRDAILSEYIDPFFEEHETMLKAKLDELVAPYANGYAAPVEAEFCQMMSGWTVDRVVKRWGNIQHGAYDTEARDNSGGMRHDFAEELAQIVDGGSLGTEKIVNMMQAYYEISRRTFLDNVTNLAVEGCLIQQLPSIFTSKQVAAMDESTLNKLASESSNVKSRRDQLSQEIESLKTGLEQCRRWRPRTELENPTRPNDTSVADTLQKNGHESRHAQKVDAPASSATAAANNLSAMLRDQSAKVASTFGRGSTTESNARPQFMFTEHKPAAINKDPGLQNSGSPSFLNLGSTAQTPSKGGLFGSKPTGFNTNSSSSASVFSNTPTTPIGGFGSTTDGPFGQRPQGNSSIFGSGNSASRTFGGSTTKPGAGGPGAQVHHTPYLCELEGHGTTLQYQHICMSEQFVHQSPEEMRLQNYLEMQSEHSSVLDKIHYKTLQSIETSLPAYRFKRRKDSVKITFWQIIAVR</sequence>
<dbReference type="InterPro" id="IPR000375">
    <property type="entry name" value="Dynamin_stalk"/>
</dbReference>
<dbReference type="InterPro" id="IPR027417">
    <property type="entry name" value="P-loop_NTPase"/>
</dbReference>
<dbReference type="GO" id="GO:0008017">
    <property type="term" value="F:microtubule binding"/>
    <property type="evidence" value="ECO:0007669"/>
    <property type="project" value="TreeGrafter"/>
</dbReference>
<feature type="region of interest" description="Disordered" evidence="3">
    <location>
        <begin position="756"/>
        <end position="791"/>
    </location>
</feature>
<dbReference type="SUPFAM" id="SSF52540">
    <property type="entry name" value="P-loop containing nucleoside triphosphate hydrolases"/>
    <property type="match status" value="1"/>
</dbReference>
<dbReference type="Pfam" id="PF01031">
    <property type="entry name" value="Dynamin_M"/>
    <property type="match status" value="1"/>
</dbReference>
<dbReference type="Gene3D" id="3.40.50.300">
    <property type="entry name" value="P-loop containing nucleotide triphosphate hydrolases"/>
    <property type="match status" value="1"/>
</dbReference>
<keyword evidence="2" id="KW-0342">GTP-binding</keyword>
<keyword evidence="7" id="KW-1185">Reference proteome</keyword>
<dbReference type="PROSITE" id="PS51718">
    <property type="entry name" value="G_DYNAMIN_2"/>
    <property type="match status" value="1"/>
</dbReference>
<dbReference type="GO" id="GO:0016020">
    <property type="term" value="C:membrane"/>
    <property type="evidence" value="ECO:0007669"/>
    <property type="project" value="TreeGrafter"/>
</dbReference>
<proteinExistence type="predicted"/>
<dbReference type="Pfam" id="PF00350">
    <property type="entry name" value="Dynamin_N"/>
    <property type="match status" value="1"/>
</dbReference>
<dbReference type="GO" id="GO:0003924">
    <property type="term" value="F:GTPase activity"/>
    <property type="evidence" value="ECO:0007669"/>
    <property type="project" value="InterPro"/>
</dbReference>
<dbReference type="PRINTS" id="PR00195">
    <property type="entry name" value="DYNAMIN"/>
</dbReference>
<dbReference type="InterPro" id="IPR045063">
    <property type="entry name" value="Dynamin_N"/>
</dbReference>
<feature type="compositionally biased region" description="Low complexity" evidence="3">
    <location>
        <begin position="780"/>
        <end position="791"/>
    </location>
</feature>
<evidence type="ECO:0000259" key="5">
    <source>
        <dbReference type="PROSITE" id="PS51718"/>
    </source>
</evidence>
<evidence type="ECO:0000313" key="6">
    <source>
        <dbReference type="EMBL" id="KAJ4147137.1"/>
    </source>
</evidence>
<feature type="region of interest" description="Disordered" evidence="3">
    <location>
        <begin position="655"/>
        <end position="697"/>
    </location>
</feature>
<dbReference type="GO" id="GO:0006897">
    <property type="term" value="P:endocytosis"/>
    <property type="evidence" value="ECO:0007669"/>
    <property type="project" value="TreeGrafter"/>
</dbReference>
<feature type="compositionally biased region" description="Polar residues" evidence="3">
    <location>
        <begin position="665"/>
        <end position="678"/>
    </location>
</feature>
<dbReference type="CDD" id="cd08771">
    <property type="entry name" value="DLP_1"/>
    <property type="match status" value="1"/>
</dbReference>
<feature type="domain" description="GED" evidence="4">
    <location>
        <begin position="569"/>
        <end position="660"/>
    </location>
</feature>
<dbReference type="InterPro" id="IPR001401">
    <property type="entry name" value="Dynamin_GTPase"/>
</dbReference>
<dbReference type="GO" id="GO:0016559">
    <property type="term" value="P:peroxisome fission"/>
    <property type="evidence" value="ECO:0007669"/>
    <property type="project" value="TreeGrafter"/>
</dbReference>
<dbReference type="GO" id="GO:0000266">
    <property type="term" value="P:mitochondrial fission"/>
    <property type="evidence" value="ECO:0007669"/>
    <property type="project" value="TreeGrafter"/>
</dbReference>
<dbReference type="GO" id="GO:0048312">
    <property type="term" value="P:intracellular distribution of mitochondria"/>
    <property type="evidence" value="ECO:0007669"/>
    <property type="project" value="TreeGrafter"/>
</dbReference>
<dbReference type="AlphaFoldDB" id="A0A9W8Q4S9"/>
<reference evidence="6" key="1">
    <citation type="journal article" date="2023" name="Access Microbiol">
        <title>De-novo genome assembly for Akanthomyces muscarius, a biocontrol agent of insect agricultural pests.</title>
        <authorList>
            <person name="Erdos Z."/>
            <person name="Studholme D.J."/>
            <person name="Raymond B."/>
            <person name="Sharma M."/>
        </authorList>
    </citation>
    <scope>NUCLEOTIDE SEQUENCE</scope>
    <source>
        <strain evidence="6">Ve6</strain>
    </source>
</reference>
<evidence type="ECO:0000256" key="2">
    <source>
        <dbReference type="ARBA" id="ARBA00023134"/>
    </source>
</evidence>
<feature type="compositionally biased region" description="Polar residues" evidence="3">
    <location>
        <begin position="756"/>
        <end position="767"/>
    </location>
</feature>
<comment type="caution">
    <text evidence="6">The sequence shown here is derived from an EMBL/GenBank/DDBJ whole genome shotgun (WGS) entry which is preliminary data.</text>
</comment>
<feature type="region of interest" description="Disordered" evidence="3">
    <location>
        <begin position="820"/>
        <end position="843"/>
    </location>
</feature>
<dbReference type="InterPro" id="IPR020850">
    <property type="entry name" value="GED_dom"/>
</dbReference>
<dbReference type="InterPro" id="IPR030381">
    <property type="entry name" value="G_DYNAMIN_dom"/>
</dbReference>
<dbReference type="GO" id="GO:0005739">
    <property type="term" value="C:mitochondrion"/>
    <property type="evidence" value="ECO:0007669"/>
    <property type="project" value="TreeGrafter"/>
</dbReference>
<dbReference type="PROSITE" id="PS51388">
    <property type="entry name" value="GED"/>
    <property type="match status" value="1"/>
</dbReference>
<dbReference type="KEGG" id="amus:LMH87_001684"/>
<dbReference type="EMBL" id="JAJHUN010000010">
    <property type="protein sequence ID" value="KAJ4147137.1"/>
    <property type="molecule type" value="Genomic_DNA"/>
</dbReference>
<evidence type="ECO:0000259" key="4">
    <source>
        <dbReference type="PROSITE" id="PS51388"/>
    </source>
</evidence>
<feature type="domain" description="Dynamin-type G" evidence="5">
    <location>
        <begin position="36"/>
        <end position="315"/>
    </location>
</feature>
<evidence type="ECO:0000313" key="7">
    <source>
        <dbReference type="Proteomes" id="UP001144673"/>
    </source>
</evidence>
<dbReference type="Proteomes" id="UP001144673">
    <property type="component" value="Chromosome 3"/>
</dbReference>
<keyword evidence="1" id="KW-0547">Nucleotide-binding</keyword>
<dbReference type="PANTHER" id="PTHR11566">
    <property type="entry name" value="DYNAMIN"/>
    <property type="match status" value="1"/>
</dbReference>
<evidence type="ECO:0000256" key="1">
    <source>
        <dbReference type="ARBA" id="ARBA00022741"/>
    </source>
</evidence>
<dbReference type="GO" id="GO:0005525">
    <property type="term" value="F:GTP binding"/>
    <property type="evidence" value="ECO:0007669"/>
    <property type="project" value="InterPro"/>
</dbReference>
<feature type="compositionally biased region" description="Polar residues" evidence="3">
    <location>
        <begin position="820"/>
        <end position="836"/>
    </location>
</feature>
<dbReference type="PANTHER" id="PTHR11566:SF149">
    <property type="entry name" value="GTPASE, PUTATIVE (AFU_ORTHOLOGUE AFUA_6G11890)-RELATED"/>
    <property type="match status" value="1"/>
</dbReference>
<dbReference type="InterPro" id="IPR022812">
    <property type="entry name" value="Dynamin"/>
</dbReference>
<name>A0A9W8Q4S9_AKAMU</name>
<organism evidence="6 7">
    <name type="scientific">Akanthomyces muscarius</name>
    <name type="common">Entomopathogenic fungus</name>
    <name type="synonym">Lecanicillium muscarium</name>
    <dbReference type="NCBI Taxonomy" id="2231603"/>
    <lineage>
        <taxon>Eukaryota</taxon>
        <taxon>Fungi</taxon>
        <taxon>Dikarya</taxon>
        <taxon>Ascomycota</taxon>
        <taxon>Pezizomycotina</taxon>
        <taxon>Sordariomycetes</taxon>
        <taxon>Hypocreomycetidae</taxon>
        <taxon>Hypocreales</taxon>
        <taxon>Cordycipitaceae</taxon>
        <taxon>Akanthomyces</taxon>
    </lineage>
</organism>
<protein>
    <recommendedName>
        <fullName evidence="8">Dynamin family protein</fullName>
    </recommendedName>
</protein>
<dbReference type="SMART" id="SM00053">
    <property type="entry name" value="DYNc"/>
    <property type="match status" value="1"/>
</dbReference>
<dbReference type="InterPro" id="IPR003130">
    <property type="entry name" value="GED"/>
</dbReference>
<dbReference type="Pfam" id="PF02212">
    <property type="entry name" value="GED"/>
    <property type="match status" value="1"/>
</dbReference>